<evidence type="ECO:0000256" key="1">
    <source>
        <dbReference type="ARBA" id="ARBA00010699"/>
    </source>
</evidence>
<evidence type="ECO:0000313" key="9">
    <source>
        <dbReference type="Proteomes" id="UP000057820"/>
    </source>
</evidence>
<proteinExistence type="inferred from homology"/>
<name>A0A0H5NFJ2_NOCFR</name>
<dbReference type="Proteomes" id="UP000057820">
    <property type="component" value="Chromosome 1"/>
</dbReference>
<dbReference type="SUPFAM" id="SSF53328">
    <property type="entry name" value="Formyltransferase"/>
    <property type="match status" value="1"/>
</dbReference>
<dbReference type="SUPFAM" id="SSF50486">
    <property type="entry name" value="FMT C-terminal domain-like"/>
    <property type="match status" value="1"/>
</dbReference>
<evidence type="ECO:0000313" key="8">
    <source>
        <dbReference type="EMBL" id="CRY74039.1"/>
    </source>
</evidence>
<dbReference type="FunFam" id="3.40.50.12230:FF:000001">
    <property type="entry name" value="Methionyl-tRNA formyltransferase"/>
    <property type="match status" value="1"/>
</dbReference>
<keyword evidence="3 5" id="KW-0808">Transferase</keyword>
<dbReference type="EMBL" id="LN868938">
    <property type="protein sequence ID" value="CRY74039.1"/>
    <property type="molecule type" value="Genomic_DNA"/>
</dbReference>
<dbReference type="AlphaFoldDB" id="A0A0H5NFJ2"/>
<comment type="similarity">
    <text evidence="1 5">Belongs to the Fmt family.</text>
</comment>
<keyword evidence="4 5" id="KW-0648">Protein biosynthesis</keyword>
<dbReference type="Pfam" id="PF02911">
    <property type="entry name" value="Formyl_trans_C"/>
    <property type="match status" value="1"/>
</dbReference>
<dbReference type="RefSeq" id="WP_060590141.1">
    <property type="nucleotide sequence ID" value="NZ_CP031418.1"/>
</dbReference>
<dbReference type="InterPro" id="IPR011034">
    <property type="entry name" value="Formyl_transferase-like_C_sf"/>
</dbReference>
<dbReference type="PANTHER" id="PTHR11138">
    <property type="entry name" value="METHIONYL-TRNA FORMYLTRANSFERASE"/>
    <property type="match status" value="1"/>
</dbReference>
<organism evidence="8 9">
    <name type="scientific">Nocardia farcinica</name>
    <dbReference type="NCBI Taxonomy" id="37329"/>
    <lineage>
        <taxon>Bacteria</taxon>
        <taxon>Bacillati</taxon>
        <taxon>Actinomycetota</taxon>
        <taxon>Actinomycetes</taxon>
        <taxon>Mycobacteriales</taxon>
        <taxon>Nocardiaceae</taxon>
        <taxon>Nocardia</taxon>
    </lineage>
</organism>
<sequence length="307" mass="32657">MRLVFAGTPEPAVPSLRRLIASPRHEVVAVVTRPDAVAGRGRKITRSPIAALADEHGIPVLSPRTPAEPEFLDRLTELAPDCCPVVAYGALLPQAALDIPRHGWINLHFSLLPAWRGAAPVQAAINAGEEITGATTFQIEAGLDSGPVYGVVTEKIDVTDTAGTLLERLAETGARLLEATLDGVADGTLQAVPQPTEGVSYAPKVTPEDGRIRWDQPALAVNRRIRAVTPAPGAWTLVGGNRLKLGPVELVEEQLPERVIEVRKSGVFVGTATTAVRLDKVQPQGKKMMPALDWARGARLQPGAVVE</sequence>
<dbReference type="Pfam" id="PF00551">
    <property type="entry name" value="Formyl_trans_N"/>
    <property type="match status" value="1"/>
</dbReference>
<dbReference type="CDD" id="cd08704">
    <property type="entry name" value="Met_tRNA_FMT_C"/>
    <property type="match status" value="1"/>
</dbReference>
<dbReference type="KEGG" id="nfr:ERS450000_00447"/>
<evidence type="ECO:0000259" key="7">
    <source>
        <dbReference type="Pfam" id="PF02911"/>
    </source>
</evidence>
<evidence type="ECO:0000256" key="3">
    <source>
        <dbReference type="ARBA" id="ARBA00022679"/>
    </source>
</evidence>
<dbReference type="Gene3D" id="3.40.50.12230">
    <property type="match status" value="1"/>
</dbReference>
<dbReference type="EC" id="2.1.2.9" evidence="2 5"/>
<protein>
    <recommendedName>
        <fullName evidence="2 5">Methionyl-tRNA formyltransferase</fullName>
        <ecNumber evidence="2 5">2.1.2.9</ecNumber>
    </recommendedName>
</protein>
<reference evidence="9" key="1">
    <citation type="submission" date="2015-03" db="EMBL/GenBank/DDBJ databases">
        <authorList>
            <consortium name="Pathogen Informatics"/>
        </authorList>
    </citation>
    <scope>NUCLEOTIDE SEQUENCE [LARGE SCALE GENOMIC DNA]</scope>
    <source>
        <strain evidence="9">NCTC11134</strain>
    </source>
</reference>
<comment type="function">
    <text evidence="5">Attaches a formyl group to the free amino group of methionyl-tRNA(fMet). The formyl group appears to play a dual role in the initiator identity of N-formylmethionyl-tRNA by promoting its recognition by IF2 and preventing the misappropriation of this tRNA by the elongation apparatus.</text>
</comment>
<dbReference type="InterPro" id="IPR005793">
    <property type="entry name" value="Formyl_trans_C"/>
</dbReference>
<dbReference type="InterPro" id="IPR002376">
    <property type="entry name" value="Formyl_transf_N"/>
</dbReference>
<dbReference type="GO" id="GO:0004479">
    <property type="term" value="F:methionyl-tRNA formyltransferase activity"/>
    <property type="evidence" value="ECO:0007669"/>
    <property type="project" value="UniProtKB-UniRule"/>
</dbReference>
<dbReference type="GO" id="GO:0005829">
    <property type="term" value="C:cytosol"/>
    <property type="evidence" value="ECO:0007669"/>
    <property type="project" value="TreeGrafter"/>
</dbReference>
<dbReference type="InterPro" id="IPR005794">
    <property type="entry name" value="Fmt"/>
</dbReference>
<evidence type="ECO:0000256" key="5">
    <source>
        <dbReference type="HAMAP-Rule" id="MF_00182"/>
    </source>
</evidence>
<evidence type="ECO:0000256" key="2">
    <source>
        <dbReference type="ARBA" id="ARBA00012261"/>
    </source>
</evidence>
<feature type="domain" description="Formyl transferase C-terminal" evidence="7">
    <location>
        <begin position="204"/>
        <end position="298"/>
    </location>
</feature>
<comment type="catalytic activity">
    <reaction evidence="5">
        <text>L-methionyl-tRNA(fMet) + (6R)-10-formyltetrahydrofolate = N-formyl-L-methionyl-tRNA(fMet) + (6S)-5,6,7,8-tetrahydrofolate + H(+)</text>
        <dbReference type="Rhea" id="RHEA:24380"/>
        <dbReference type="Rhea" id="RHEA-COMP:9952"/>
        <dbReference type="Rhea" id="RHEA-COMP:9953"/>
        <dbReference type="ChEBI" id="CHEBI:15378"/>
        <dbReference type="ChEBI" id="CHEBI:57453"/>
        <dbReference type="ChEBI" id="CHEBI:78530"/>
        <dbReference type="ChEBI" id="CHEBI:78844"/>
        <dbReference type="ChEBI" id="CHEBI:195366"/>
        <dbReference type="EC" id="2.1.2.9"/>
    </reaction>
</comment>
<evidence type="ECO:0000256" key="4">
    <source>
        <dbReference type="ARBA" id="ARBA00022917"/>
    </source>
</evidence>
<dbReference type="NCBIfam" id="TIGR00460">
    <property type="entry name" value="fmt"/>
    <property type="match status" value="1"/>
</dbReference>
<feature type="domain" description="Formyl transferase N-terminal" evidence="6">
    <location>
        <begin position="3"/>
        <end position="178"/>
    </location>
</feature>
<accession>A0A0H5NFJ2</accession>
<dbReference type="HAMAP" id="MF_00182">
    <property type="entry name" value="Formyl_trans"/>
    <property type="match status" value="1"/>
</dbReference>
<dbReference type="InterPro" id="IPR041711">
    <property type="entry name" value="Met-tRNA-FMT_N"/>
</dbReference>
<dbReference type="PANTHER" id="PTHR11138:SF5">
    <property type="entry name" value="METHIONYL-TRNA FORMYLTRANSFERASE, MITOCHONDRIAL"/>
    <property type="match status" value="1"/>
</dbReference>
<dbReference type="InterPro" id="IPR044135">
    <property type="entry name" value="Met-tRNA-FMT_C"/>
</dbReference>
<feature type="binding site" evidence="5">
    <location>
        <begin position="110"/>
        <end position="113"/>
    </location>
    <ligand>
        <name>(6S)-5,6,7,8-tetrahydrofolate</name>
        <dbReference type="ChEBI" id="CHEBI:57453"/>
    </ligand>
</feature>
<evidence type="ECO:0000259" key="6">
    <source>
        <dbReference type="Pfam" id="PF00551"/>
    </source>
</evidence>
<dbReference type="InterPro" id="IPR036477">
    <property type="entry name" value="Formyl_transf_N_sf"/>
</dbReference>
<dbReference type="CDD" id="cd08646">
    <property type="entry name" value="FMT_core_Met-tRNA-FMT_N"/>
    <property type="match status" value="1"/>
</dbReference>
<gene>
    <name evidence="5 8" type="primary">fmt</name>
    <name evidence="8" type="ORF">ERS450000_00447</name>
</gene>